<protein>
    <recommendedName>
        <fullName evidence="3">DUF4198 domain-containing protein</fullName>
    </recommendedName>
</protein>
<keyword evidence="2" id="KW-1185">Reference proteome</keyword>
<accession>A0ABW0MLG8</accession>
<reference evidence="2" key="1">
    <citation type="journal article" date="2019" name="Int. J. Syst. Evol. Microbiol.">
        <title>The Global Catalogue of Microorganisms (GCM) 10K type strain sequencing project: providing services to taxonomists for standard genome sequencing and annotation.</title>
        <authorList>
            <consortium name="The Broad Institute Genomics Platform"/>
            <consortium name="The Broad Institute Genome Sequencing Center for Infectious Disease"/>
            <person name="Wu L."/>
            <person name="Ma J."/>
        </authorList>
    </citation>
    <scope>NUCLEOTIDE SEQUENCE [LARGE SCALE GENOMIC DNA]</scope>
    <source>
        <strain evidence="2">CCUG 43111</strain>
    </source>
</reference>
<dbReference type="Proteomes" id="UP001596101">
    <property type="component" value="Unassembled WGS sequence"/>
</dbReference>
<proteinExistence type="predicted"/>
<evidence type="ECO:0008006" key="3">
    <source>
        <dbReference type="Google" id="ProtNLM"/>
    </source>
</evidence>
<dbReference type="EMBL" id="JBHSMR010000013">
    <property type="protein sequence ID" value="MFC5478685.1"/>
    <property type="molecule type" value="Genomic_DNA"/>
</dbReference>
<comment type="caution">
    <text evidence="1">The sequence shown here is derived from an EMBL/GenBank/DDBJ whole genome shotgun (WGS) entry which is preliminary data.</text>
</comment>
<evidence type="ECO:0000313" key="2">
    <source>
        <dbReference type="Proteomes" id="UP001596101"/>
    </source>
</evidence>
<organism evidence="1 2">
    <name type="scientific">Massilia suwonensis</name>
    <dbReference type="NCBI Taxonomy" id="648895"/>
    <lineage>
        <taxon>Bacteria</taxon>
        <taxon>Pseudomonadati</taxon>
        <taxon>Pseudomonadota</taxon>
        <taxon>Betaproteobacteria</taxon>
        <taxon>Burkholderiales</taxon>
        <taxon>Oxalobacteraceae</taxon>
        <taxon>Telluria group</taxon>
        <taxon>Massilia</taxon>
    </lineage>
</organism>
<dbReference type="RefSeq" id="WP_379754822.1">
    <property type="nucleotide sequence ID" value="NZ_JBHSMR010000013.1"/>
</dbReference>
<name>A0ABW0MLG8_9BURK</name>
<gene>
    <name evidence="1" type="ORF">ACFPQ5_10820</name>
</gene>
<evidence type="ECO:0000313" key="1">
    <source>
        <dbReference type="EMBL" id="MFC5478685.1"/>
    </source>
</evidence>
<sequence length="216" mass="23699">MILASLARRLLVVFLLLLPFQLSAREPSHGVHGMVLFGGSDGLYASHLPLFHAPHDNQVVLKVRFEDPALDRAMRARLDGKTALWTLEPEAFALHRLAPGSAAPLRAFRANVVKGHFERDGTIRERGAALVVEQVVLYRTLSPQPAVHPVARYLPVGGFLVKLIDNRPDFEHIVLLAHPARGPVEIAKHGVEADLPALARQAAVTGTVYYETGDLR</sequence>